<dbReference type="PROSITE" id="PS50878">
    <property type="entry name" value="RT_POL"/>
    <property type="match status" value="1"/>
</dbReference>
<dbReference type="OrthoDB" id="6773713at2759"/>
<comment type="caution">
    <text evidence="2">The sequence shown here is derived from an EMBL/GenBank/DDBJ whole genome shotgun (WGS) entry which is preliminary data.</text>
</comment>
<evidence type="ECO:0000313" key="3">
    <source>
        <dbReference type="Proteomes" id="UP000051574"/>
    </source>
</evidence>
<gene>
    <name evidence="2" type="ORF">AMK59_191</name>
</gene>
<dbReference type="Pfam" id="PF00078">
    <property type="entry name" value="RVT_1"/>
    <property type="match status" value="1"/>
</dbReference>
<keyword evidence="3" id="KW-1185">Reference proteome</keyword>
<dbReference type="InterPro" id="IPR000477">
    <property type="entry name" value="RT_dom"/>
</dbReference>
<name>A0A0T6BGC4_9SCAR</name>
<dbReference type="AlphaFoldDB" id="A0A0T6BGC4"/>
<sequence length="135" mass="15430">MQQAVNEVNGRTLLYEQQRSSINQFGFRTEHSLYLEKSVDKIRQSLLMKMKEANFPPMILKTIRSYLKDRRFHTIVNGVESSERAMVSGVPQGLVLAPVLFTMYIRDIPSIDDSRVLNAIYADDTALHTGAPSRR</sequence>
<dbReference type="Proteomes" id="UP000051574">
    <property type="component" value="Unassembled WGS sequence"/>
</dbReference>
<feature type="domain" description="Reverse transcriptase" evidence="1">
    <location>
        <begin position="1"/>
        <end position="135"/>
    </location>
</feature>
<reference evidence="2 3" key="1">
    <citation type="submission" date="2015-09" db="EMBL/GenBank/DDBJ databases">
        <title>Draft genome of the scarab beetle Oryctes borbonicus.</title>
        <authorList>
            <person name="Meyer J.M."/>
            <person name="Markov G.V."/>
            <person name="Baskaran P."/>
            <person name="Herrmann M."/>
            <person name="Sommer R.J."/>
            <person name="Roedelsperger C."/>
        </authorList>
    </citation>
    <scope>NUCLEOTIDE SEQUENCE [LARGE SCALE GENOMIC DNA]</scope>
    <source>
        <strain evidence="2">OB123</strain>
        <tissue evidence="2">Whole animal</tissue>
    </source>
</reference>
<evidence type="ECO:0000313" key="2">
    <source>
        <dbReference type="EMBL" id="KRT86221.1"/>
    </source>
</evidence>
<proteinExistence type="predicted"/>
<accession>A0A0T6BGC4</accession>
<protein>
    <recommendedName>
        <fullName evidence="1">Reverse transcriptase domain-containing protein</fullName>
    </recommendedName>
</protein>
<dbReference type="PANTHER" id="PTHR33332">
    <property type="entry name" value="REVERSE TRANSCRIPTASE DOMAIN-CONTAINING PROTEIN"/>
    <property type="match status" value="1"/>
</dbReference>
<evidence type="ECO:0000259" key="1">
    <source>
        <dbReference type="PROSITE" id="PS50878"/>
    </source>
</evidence>
<organism evidence="2 3">
    <name type="scientific">Oryctes borbonicus</name>
    <dbReference type="NCBI Taxonomy" id="1629725"/>
    <lineage>
        <taxon>Eukaryota</taxon>
        <taxon>Metazoa</taxon>
        <taxon>Ecdysozoa</taxon>
        <taxon>Arthropoda</taxon>
        <taxon>Hexapoda</taxon>
        <taxon>Insecta</taxon>
        <taxon>Pterygota</taxon>
        <taxon>Neoptera</taxon>
        <taxon>Endopterygota</taxon>
        <taxon>Coleoptera</taxon>
        <taxon>Polyphaga</taxon>
        <taxon>Scarabaeiformia</taxon>
        <taxon>Scarabaeidae</taxon>
        <taxon>Dynastinae</taxon>
        <taxon>Oryctes</taxon>
    </lineage>
</organism>
<dbReference type="EMBL" id="LJIG01000719">
    <property type="protein sequence ID" value="KRT86221.1"/>
    <property type="molecule type" value="Genomic_DNA"/>
</dbReference>